<name>A0ABW0M512_9BACL</name>
<evidence type="ECO:0000313" key="4">
    <source>
        <dbReference type="Proteomes" id="UP001596105"/>
    </source>
</evidence>
<dbReference type="Pfam" id="PF03009">
    <property type="entry name" value="GDPD"/>
    <property type="match status" value="1"/>
</dbReference>
<dbReference type="Proteomes" id="UP001596105">
    <property type="component" value="Unassembled WGS sequence"/>
</dbReference>
<dbReference type="InterPro" id="IPR030395">
    <property type="entry name" value="GP_PDE_dom"/>
</dbReference>
<dbReference type="PANTHER" id="PTHR46211">
    <property type="entry name" value="GLYCEROPHOSPHORYL DIESTER PHOSPHODIESTERASE"/>
    <property type="match status" value="1"/>
</dbReference>
<feature type="signal peptide" evidence="1">
    <location>
        <begin position="1"/>
        <end position="40"/>
    </location>
</feature>
<dbReference type="EMBL" id="JBHSMH010000120">
    <property type="protein sequence ID" value="MFC5472252.1"/>
    <property type="molecule type" value="Genomic_DNA"/>
</dbReference>
<accession>A0ABW0M512</accession>
<feature type="chain" id="PRO_5047540080" evidence="1">
    <location>
        <begin position="41"/>
        <end position="305"/>
    </location>
</feature>
<dbReference type="SUPFAM" id="SSF51695">
    <property type="entry name" value="PLC-like phosphodiesterases"/>
    <property type="match status" value="1"/>
</dbReference>
<dbReference type="InterPro" id="IPR017946">
    <property type="entry name" value="PLC-like_Pdiesterase_TIM-brl"/>
</dbReference>
<dbReference type="PANTHER" id="PTHR46211:SF7">
    <property type="entry name" value="GLYCEROPHOSPHODIESTER PHOSPHODIESTERASE"/>
    <property type="match status" value="1"/>
</dbReference>
<gene>
    <name evidence="3" type="ORF">ACFPPD_26565</name>
</gene>
<sequence>MRRQRRQSKARKRYALVRNARIPIFAAACLFVFMNQSSTAGVAASETREGLQLAIAHRGASGYAPENTISAYRLAVSMNADYIEIDLQMTKDGELIAMHDDSVDRTTDGFGRTRNLTLARIKSLDAGSKFNAKHPSYANVEYVGETVPTLREIFDEFGDSTRYMLETKAPGDNPGLEEKLWALVRSRGLENRVAVQSFSKASLLRIRALDEDVPLYQLFWYSRRAAPLSKVTLADIATYADGVGANFSRIDEKYVRKVKKSGLLMLPYTVNTRSGMNRALAWGADGVHTDYPDRLKEAGRKESVS</sequence>
<dbReference type="PROSITE" id="PS51704">
    <property type="entry name" value="GP_PDE"/>
    <property type="match status" value="1"/>
</dbReference>
<keyword evidence="4" id="KW-1185">Reference proteome</keyword>
<organism evidence="3 4">
    <name type="scientific">Cohnella suwonensis</name>
    <dbReference type="NCBI Taxonomy" id="696072"/>
    <lineage>
        <taxon>Bacteria</taxon>
        <taxon>Bacillati</taxon>
        <taxon>Bacillota</taxon>
        <taxon>Bacilli</taxon>
        <taxon>Bacillales</taxon>
        <taxon>Paenibacillaceae</taxon>
        <taxon>Cohnella</taxon>
    </lineage>
</organism>
<dbReference type="Gene3D" id="3.20.20.190">
    <property type="entry name" value="Phosphatidylinositol (PI) phosphodiesterase"/>
    <property type="match status" value="1"/>
</dbReference>
<dbReference type="CDD" id="cd08601">
    <property type="entry name" value="GDPD_SaGlpQ_like"/>
    <property type="match status" value="1"/>
</dbReference>
<protein>
    <submittedName>
        <fullName evidence="3">Glycerophosphodiester phosphodiesterase</fullName>
    </submittedName>
</protein>
<feature type="domain" description="GP-PDE" evidence="2">
    <location>
        <begin position="52"/>
        <end position="299"/>
    </location>
</feature>
<proteinExistence type="predicted"/>
<dbReference type="RefSeq" id="WP_378083985.1">
    <property type="nucleotide sequence ID" value="NZ_JBHSMH010000120.1"/>
</dbReference>
<keyword evidence="1" id="KW-0732">Signal</keyword>
<comment type="caution">
    <text evidence="3">The sequence shown here is derived from an EMBL/GenBank/DDBJ whole genome shotgun (WGS) entry which is preliminary data.</text>
</comment>
<evidence type="ECO:0000256" key="1">
    <source>
        <dbReference type="SAM" id="SignalP"/>
    </source>
</evidence>
<evidence type="ECO:0000259" key="2">
    <source>
        <dbReference type="PROSITE" id="PS51704"/>
    </source>
</evidence>
<evidence type="ECO:0000313" key="3">
    <source>
        <dbReference type="EMBL" id="MFC5472252.1"/>
    </source>
</evidence>
<reference evidence="4" key="1">
    <citation type="journal article" date="2019" name="Int. J. Syst. Evol. Microbiol.">
        <title>The Global Catalogue of Microorganisms (GCM) 10K type strain sequencing project: providing services to taxonomists for standard genome sequencing and annotation.</title>
        <authorList>
            <consortium name="The Broad Institute Genomics Platform"/>
            <consortium name="The Broad Institute Genome Sequencing Center for Infectious Disease"/>
            <person name="Wu L."/>
            <person name="Ma J."/>
        </authorList>
    </citation>
    <scope>NUCLEOTIDE SEQUENCE [LARGE SCALE GENOMIC DNA]</scope>
    <source>
        <strain evidence="4">CCUG 57113</strain>
    </source>
</reference>